<dbReference type="InterPro" id="IPR014718">
    <property type="entry name" value="GH-type_carb-bd"/>
</dbReference>
<dbReference type="RefSeq" id="WP_198499186.1">
    <property type="nucleotide sequence ID" value="NZ_CP065989.1"/>
</dbReference>
<gene>
    <name evidence="1" type="ORF">I6H47_15020</name>
</gene>
<dbReference type="GO" id="GO:0005975">
    <property type="term" value="P:carbohydrate metabolic process"/>
    <property type="evidence" value="ECO:0007669"/>
    <property type="project" value="InterPro"/>
</dbReference>
<accession>A0A7T3ZYP9</accession>
<dbReference type="GO" id="GO:0030246">
    <property type="term" value="F:carbohydrate binding"/>
    <property type="evidence" value="ECO:0007669"/>
    <property type="project" value="InterPro"/>
</dbReference>
<proteinExistence type="predicted"/>
<dbReference type="GO" id="GO:0003824">
    <property type="term" value="F:catalytic activity"/>
    <property type="evidence" value="ECO:0007669"/>
    <property type="project" value="InterPro"/>
</dbReference>
<dbReference type="Gene3D" id="2.70.98.10">
    <property type="match status" value="1"/>
</dbReference>
<evidence type="ECO:0000313" key="2">
    <source>
        <dbReference type="Proteomes" id="UP000595374"/>
    </source>
</evidence>
<reference evidence="1 2" key="1">
    <citation type="submission" date="2020-12" db="EMBL/GenBank/DDBJ databases">
        <title>FDA dAtabase for Regulatory Grade micrObial Sequences (FDA-ARGOS): Supporting development and validation of Infectious Disease Dx tests.</title>
        <authorList>
            <person name="Sproer C."/>
            <person name="Gronow S."/>
            <person name="Severitt S."/>
            <person name="Schroder I."/>
            <person name="Tallon L."/>
            <person name="Sadzewicz L."/>
            <person name="Zhao X."/>
            <person name="Boylan J."/>
            <person name="Ott S."/>
            <person name="Bowen H."/>
            <person name="Vavikolanu K."/>
            <person name="Mehta A."/>
            <person name="Aluvathingal J."/>
            <person name="Nadendla S."/>
            <person name="Lowell S."/>
            <person name="Myers T."/>
            <person name="Yan Y."/>
            <person name="Sichtig H."/>
        </authorList>
    </citation>
    <scope>NUCLEOTIDE SEQUENCE [LARGE SCALE GENOMIC DNA]</scope>
    <source>
        <strain evidence="1 2">FDAARGOS_990</strain>
    </source>
</reference>
<protein>
    <submittedName>
        <fullName evidence="1">Uncharacterized protein</fullName>
    </submittedName>
</protein>
<organism evidence="1 2">
    <name type="scientific">Brevibacterium casei</name>
    <dbReference type="NCBI Taxonomy" id="33889"/>
    <lineage>
        <taxon>Bacteria</taxon>
        <taxon>Bacillati</taxon>
        <taxon>Actinomycetota</taxon>
        <taxon>Actinomycetes</taxon>
        <taxon>Micrococcales</taxon>
        <taxon>Brevibacteriaceae</taxon>
        <taxon>Brevibacterium</taxon>
    </lineage>
</organism>
<dbReference type="InterPro" id="IPR011013">
    <property type="entry name" value="Gal_mutarotase_sf_dom"/>
</dbReference>
<dbReference type="EMBL" id="CP065989">
    <property type="protein sequence ID" value="QQB14067.1"/>
    <property type="molecule type" value="Genomic_DNA"/>
</dbReference>
<sequence>MADPSVTDPARHQPDHVDLEHGVTRAVVTRAGAGLRSLTVDGRPVVVSPSAAGPVTAAAAGAVRIGEFSDAAWTVAARSASTLTLSATGDHGQVAASVRFALTDDGLEAALHVRSPSALDISVRAWFDPGGAAVDEAALRLDSAGWLGGTAVAPERLDRAAAAFDTGSWVPRDHAAAVDACVLCRDFRALRSLDGVVLDDLFTMAPGTRSQCRIRRADGASTLFSASSGFDVWHVSTGDGLTPSRAALAVAARSTAASALEWSVRLA</sequence>
<dbReference type="Proteomes" id="UP000595374">
    <property type="component" value="Chromosome"/>
</dbReference>
<name>A0A7T3ZYP9_9MICO</name>
<dbReference type="SUPFAM" id="SSF74650">
    <property type="entry name" value="Galactose mutarotase-like"/>
    <property type="match status" value="1"/>
</dbReference>
<evidence type="ECO:0000313" key="1">
    <source>
        <dbReference type="EMBL" id="QQB14067.1"/>
    </source>
</evidence>
<dbReference type="AlphaFoldDB" id="A0A7T3ZYP9"/>